<organism evidence="1 2">
    <name type="scientific">Cryobacterium shii</name>
    <dbReference type="NCBI Taxonomy" id="1259235"/>
    <lineage>
        <taxon>Bacteria</taxon>
        <taxon>Bacillati</taxon>
        <taxon>Actinomycetota</taxon>
        <taxon>Actinomycetes</taxon>
        <taxon>Micrococcales</taxon>
        <taxon>Microbacteriaceae</taxon>
        <taxon>Cryobacterium</taxon>
    </lineage>
</organism>
<gene>
    <name evidence="1" type="ORF">E3O49_01450</name>
</gene>
<evidence type="ECO:0000313" key="2">
    <source>
        <dbReference type="Proteomes" id="UP000297403"/>
    </source>
</evidence>
<reference evidence="1 2" key="1">
    <citation type="submission" date="2019-03" db="EMBL/GenBank/DDBJ databases">
        <title>Genomics of glacier-inhabiting Cryobacterium strains.</title>
        <authorList>
            <person name="Liu Q."/>
            <person name="Xin Y.-H."/>
        </authorList>
    </citation>
    <scope>NUCLEOTIDE SEQUENCE [LARGE SCALE GENOMIC DNA]</scope>
    <source>
        <strain evidence="2">TMT1-22</strain>
    </source>
</reference>
<dbReference type="Pfam" id="PF03860">
    <property type="entry name" value="Csp"/>
    <property type="match status" value="1"/>
</dbReference>
<dbReference type="AlphaFoldDB" id="A0AAQ2C8P6"/>
<protein>
    <submittedName>
        <fullName evidence="1">Four-helix bundle copper-binding protein</fullName>
    </submittedName>
</protein>
<proteinExistence type="predicted"/>
<keyword evidence="2" id="KW-1185">Reference proteome</keyword>
<dbReference type="PANTHER" id="PTHR37310:SF1">
    <property type="entry name" value="CYTOPLASMIC PROTEIN"/>
    <property type="match status" value="1"/>
</dbReference>
<evidence type="ECO:0000313" key="1">
    <source>
        <dbReference type="EMBL" id="TFC52348.1"/>
    </source>
</evidence>
<dbReference type="EMBL" id="SOFY01000010">
    <property type="protein sequence ID" value="TFC52348.1"/>
    <property type="molecule type" value="Genomic_DNA"/>
</dbReference>
<dbReference type="Proteomes" id="UP000297403">
    <property type="component" value="Unassembled WGS sequence"/>
</dbReference>
<sequence length="126" mass="13513">MVTSTWPEESVRTGINRCVEACVALVQVSEDCAAACLALEGNGEITHCFLADLDCIEVCSATSRLLSWHVHSDGATAIAMLETCRESCSASVEACERMAELYPSWLTCTMACRRVMDACGTLLAAL</sequence>
<name>A0AAQ2C8P6_9MICO</name>
<dbReference type="Gene3D" id="1.20.1270.360">
    <property type="match status" value="1"/>
</dbReference>
<dbReference type="RefSeq" id="WP_134368280.1">
    <property type="nucleotide sequence ID" value="NZ_SOFY01000010.1"/>
</dbReference>
<comment type="caution">
    <text evidence="1">The sequence shown here is derived from an EMBL/GenBank/DDBJ whole genome shotgun (WGS) entry which is preliminary data.</text>
</comment>
<accession>A0AAQ2C8P6</accession>
<dbReference type="InterPro" id="IPR005560">
    <property type="entry name" value="Csp_YhjQ"/>
</dbReference>
<dbReference type="PANTHER" id="PTHR37310">
    <property type="entry name" value="CYTOPLASMIC PROTEIN-RELATED"/>
    <property type="match status" value="1"/>
</dbReference>